<dbReference type="GO" id="GO:0005762">
    <property type="term" value="C:mitochondrial large ribosomal subunit"/>
    <property type="evidence" value="ECO:0007669"/>
    <property type="project" value="TreeGrafter"/>
</dbReference>
<dbReference type="RefSeq" id="XP_014248259.1">
    <property type="nucleotide sequence ID" value="XM_014392773.2"/>
</dbReference>
<evidence type="ECO:0000256" key="3">
    <source>
        <dbReference type="ARBA" id="ARBA00022946"/>
    </source>
</evidence>
<dbReference type="KEGG" id="clec:106665948"/>
<evidence type="ECO:0000256" key="5">
    <source>
        <dbReference type="ARBA" id="ARBA00023128"/>
    </source>
</evidence>
<protein>
    <recommendedName>
        <fullName evidence="7">Large ribosomal subunit protein mL42</fullName>
    </recommendedName>
</protein>
<dbReference type="OrthoDB" id="1107506at2759"/>
<accession>A0A8I6RL46</accession>
<comment type="similarity">
    <text evidence="2">Belongs to the mitochondrion-specific ribosomal protein mL42 family.</text>
</comment>
<dbReference type="PANTHER" id="PTHR13450:SF4">
    <property type="entry name" value="LARGE RIBOSOMAL SUBUNIT PROTEIN ML42"/>
    <property type="match status" value="1"/>
</dbReference>
<evidence type="ECO:0000256" key="1">
    <source>
        <dbReference type="ARBA" id="ARBA00004173"/>
    </source>
</evidence>
<keyword evidence="5" id="KW-0496">Mitochondrion</keyword>
<dbReference type="PANTHER" id="PTHR13450">
    <property type="entry name" value="MITOCHONDRIAL 39S RIBOSOMAL PROTEIN L42"/>
    <property type="match status" value="1"/>
</dbReference>
<proteinExistence type="inferred from homology"/>
<keyword evidence="4" id="KW-0689">Ribosomal protein</keyword>
<evidence type="ECO:0000256" key="2">
    <source>
        <dbReference type="ARBA" id="ARBA00005556"/>
    </source>
</evidence>
<name>A0A8I6RL46_CIMLE</name>
<organism evidence="8 9">
    <name type="scientific">Cimex lectularius</name>
    <name type="common">Bed bug</name>
    <name type="synonym">Acanthia lectularia</name>
    <dbReference type="NCBI Taxonomy" id="79782"/>
    <lineage>
        <taxon>Eukaryota</taxon>
        <taxon>Metazoa</taxon>
        <taxon>Ecdysozoa</taxon>
        <taxon>Arthropoda</taxon>
        <taxon>Hexapoda</taxon>
        <taxon>Insecta</taxon>
        <taxon>Pterygota</taxon>
        <taxon>Neoptera</taxon>
        <taxon>Paraneoptera</taxon>
        <taxon>Hemiptera</taxon>
        <taxon>Heteroptera</taxon>
        <taxon>Panheteroptera</taxon>
        <taxon>Cimicomorpha</taxon>
        <taxon>Cimicidae</taxon>
        <taxon>Cimex</taxon>
    </lineage>
</organism>
<dbReference type="Pfam" id="PF10210">
    <property type="entry name" value="MRP-S32"/>
    <property type="match status" value="1"/>
</dbReference>
<reference evidence="8" key="1">
    <citation type="submission" date="2022-01" db="UniProtKB">
        <authorList>
            <consortium name="EnsemblMetazoa"/>
        </authorList>
    </citation>
    <scope>IDENTIFICATION</scope>
</reference>
<evidence type="ECO:0000313" key="9">
    <source>
        <dbReference type="Proteomes" id="UP000494040"/>
    </source>
</evidence>
<evidence type="ECO:0000256" key="4">
    <source>
        <dbReference type="ARBA" id="ARBA00022980"/>
    </source>
</evidence>
<dbReference type="Proteomes" id="UP000494040">
    <property type="component" value="Unassembled WGS sequence"/>
</dbReference>
<keyword evidence="6" id="KW-0687">Ribonucleoprotein</keyword>
<dbReference type="GeneID" id="106665948"/>
<dbReference type="OMA" id="SKSWDKE"/>
<dbReference type="EnsemblMetazoa" id="XM_014392773.2">
    <property type="protein sequence ID" value="XP_014248259.1"/>
    <property type="gene ID" value="LOC106665948"/>
</dbReference>
<evidence type="ECO:0000256" key="7">
    <source>
        <dbReference type="ARBA" id="ARBA00035189"/>
    </source>
</evidence>
<dbReference type="CTD" id="28977"/>
<keyword evidence="9" id="KW-1185">Reference proteome</keyword>
<sequence>MSLVVRLLNSGRRWDSAARAVRNFSSRTIEDPIVVTDEGSTIVCWHPEKSFPYECTTPMPLSAPKPLQVLKMAQPMKVFKPALDQVEREELMKITYTTKHRWFPKKRSRKLKLPKDREFL</sequence>
<keyword evidence="3" id="KW-0809">Transit peptide</keyword>
<evidence type="ECO:0000313" key="8">
    <source>
        <dbReference type="EnsemblMetazoa" id="XP_014248259.1"/>
    </source>
</evidence>
<evidence type="ECO:0000256" key="6">
    <source>
        <dbReference type="ARBA" id="ARBA00023274"/>
    </source>
</evidence>
<dbReference type="InterPro" id="IPR019346">
    <property type="entry name" value="Ribosomal_mL42"/>
</dbReference>
<comment type="subcellular location">
    <subcellularLocation>
        <location evidence="1">Mitochondrion</location>
    </subcellularLocation>
</comment>
<dbReference type="AlphaFoldDB" id="A0A8I6RL46"/>